<dbReference type="EMBL" id="JARBJD010000320">
    <property type="protein sequence ID" value="KAK2943966.1"/>
    <property type="molecule type" value="Genomic_DNA"/>
</dbReference>
<name>A0ABQ9WWT4_9EUKA</name>
<gene>
    <name evidence="1" type="ORF">BLNAU_21112</name>
</gene>
<protein>
    <submittedName>
        <fullName evidence="1">Uncharacterized protein</fullName>
    </submittedName>
</protein>
<evidence type="ECO:0000313" key="2">
    <source>
        <dbReference type="Proteomes" id="UP001281761"/>
    </source>
</evidence>
<dbReference type="Proteomes" id="UP001281761">
    <property type="component" value="Unassembled WGS sequence"/>
</dbReference>
<keyword evidence="2" id="KW-1185">Reference proteome</keyword>
<organism evidence="1 2">
    <name type="scientific">Blattamonas nauphoetae</name>
    <dbReference type="NCBI Taxonomy" id="2049346"/>
    <lineage>
        <taxon>Eukaryota</taxon>
        <taxon>Metamonada</taxon>
        <taxon>Preaxostyla</taxon>
        <taxon>Oxymonadida</taxon>
        <taxon>Blattamonas</taxon>
    </lineage>
</organism>
<sequence>MSIEEDIQESRSDYAAGSAHIPGLGLPDRSEPSAFLNFVPNLALSSEAESAIYHALVSLIRDHPDIVDDLQDKTVYFLESFGANDFDDFAANQIVTSLVPSSDGSPSGFIDKYVHASPIALAISRSLSFVEDNHAFWLLLLFIEMALKEWQNQSPEVTQSAKRMIQALISEGFEEPVEPKMQHNTRNLFSNKIVEESRIVSKLMGANVACSEQ</sequence>
<comment type="caution">
    <text evidence="1">The sequence shown here is derived from an EMBL/GenBank/DDBJ whole genome shotgun (WGS) entry which is preliminary data.</text>
</comment>
<accession>A0ABQ9WWT4</accession>
<evidence type="ECO:0000313" key="1">
    <source>
        <dbReference type="EMBL" id="KAK2943966.1"/>
    </source>
</evidence>
<proteinExistence type="predicted"/>
<reference evidence="1 2" key="1">
    <citation type="journal article" date="2022" name="bioRxiv">
        <title>Genomics of Preaxostyla Flagellates Illuminates Evolutionary Transitions and the Path Towards Mitochondrial Loss.</title>
        <authorList>
            <person name="Novak L.V.F."/>
            <person name="Treitli S.C."/>
            <person name="Pyrih J."/>
            <person name="Halakuc P."/>
            <person name="Pipaliya S.V."/>
            <person name="Vacek V."/>
            <person name="Brzon O."/>
            <person name="Soukal P."/>
            <person name="Eme L."/>
            <person name="Dacks J.B."/>
            <person name="Karnkowska A."/>
            <person name="Elias M."/>
            <person name="Hampl V."/>
        </authorList>
    </citation>
    <scope>NUCLEOTIDE SEQUENCE [LARGE SCALE GENOMIC DNA]</scope>
    <source>
        <strain evidence="1">NAU3</strain>
        <tissue evidence="1">Gut</tissue>
    </source>
</reference>